<dbReference type="EMBL" id="MLAB01000061">
    <property type="protein sequence ID" value="OOF70028.1"/>
    <property type="molecule type" value="Genomic_DNA"/>
</dbReference>
<dbReference type="Proteomes" id="UP000188998">
    <property type="component" value="Unassembled WGS sequence"/>
</dbReference>
<organism evidence="1 2">
    <name type="scientific">Rodentibacter caecimuris</name>
    <dbReference type="NCBI Taxonomy" id="1796644"/>
    <lineage>
        <taxon>Bacteria</taxon>
        <taxon>Pseudomonadati</taxon>
        <taxon>Pseudomonadota</taxon>
        <taxon>Gammaproteobacteria</taxon>
        <taxon>Pasteurellales</taxon>
        <taxon>Pasteurellaceae</taxon>
        <taxon>Rodentibacter</taxon>
    </lineage>
</organism>
<dbReference type="InterPro" id="IPR010633">
    <property type="entry name" value="Phage_lambda_GpZ"/>
</dbReference>
<dbReference type="RefSeq" id="WP_059366391.1">
    <property type="nucleotide sequence ID" value="NZ_BBXJ01000001.1"/>
</dbReference>
<sequence length="176" mass="19990">MGAKVTGLEQLTANIQRLSKQTVPKSVAKSINKVARKAMKNGTKTVSKQVNAPVKLIRKRVQLKQKATSRIPVAKISVNRSNLPLIRLLEDPRRKVIARQGQIKIGKHRIQRGFIQTLKNGRIHVMQRQGKARYPIDVVKIPLSGPLTQAFHDELKDYQEQVKVELVKELSRVFHK</sequence>
<reference evidence="1 2" key="1">
    <citation type="submission" date="2016-10" db="EMBL/GenBank/DDBJ databases">
        <title>Rodentibacter gen. nov. and new species.</title>
        <authorList>
            <person name="Christensen H."/>
        </authorList>
    </citation>
    <scope>NUCLEOTIDE SEQUENCE [LARGE SCALE GENOMIC DNA]</scope>
    <source>
        <strain evidence="1 2">199137021</strain>
    </source>
</reference>
<dbReference type="PIRSF" id="PIRSF004395">
    <property type="entry name" value="Tail_Z"/>
    <property type="match status" value="1"/>
</dbReference>
<dbReference type="AlphaFoldDB" id="A0AAJ3K3K5"/>
<proteinExistence type="predicted"/>
<name>A0AAJ3K3K5_9PAST</name>
<gene>
    <name evidence="1" type="ORF">BKG90_11135</name>
</gene>
<dbReference type="Pfam" id="PF06763">
    <property type="entry name" value="Minor_tail_Z"/>
    <property type="match status" value="1"/>
</dbReference>
<evidence type="ECO:0000313" key="2">
    <source>
        <dbReference type="Proteomes" id="UP000188998"/>
    </source>
</evidence>
<evidence type="ECO:0000313" key="1">
    <source>
        <dbReference type="EMBL" id="OOF70028.1"/>
    </source>
</evidence>
<accession>A0AAJ3K3K5</accession>
<keyword evidence="2" id="KW-1185">Reference proteome</keyword>
<comment type="caution">
    <text evidence="1">The sequence shown here is derived from an EMBL/GenBank/DDBJ whole genome shotgun (WGS) entry which is preliminary data.</text>
</comment>
<protein>
    <submittedName>
        <fullName evidence="1">Phage tail protein</fullName>
    </submittedName>
</protein>